<feature type="binding site" evidence="3">
    <location>
        <position position="98"/>
    </location>
    <ligand>
        <name>substrate</name>
    </ligand>
</feature>
<dbReference type="PANTHER" id="PTHR10907">
    <property type="entry name" value="REGUCALCIN"/>
    <property type="match status" value="1"/>
</dbReference>
<keyword evidence="3" id="KW-0862">Zinc</keyword>
<evidence type="ECO:0000313" key="5">
    <source>
        <dbReference type="EMBL" id="QDO98070.1"/>
    </source>
</evidence>
<dbReference type="AlphaFoldDB" id="A0A516H3A7"/>
<dbReference type="Proteomes" id="UP000317496">
    <property type="component" value="Chromosome"/>
</dbReference>
<evidence type="ECO:0000259" key="4">
    <source>
        <dbReference type="Pfam" id="PF08450"/>
    </source>
</evidence>
<protein>
    <submittedName>
        <fullName evidence="5">SMP-30/gluconolactonase/LRE family protein</fullName>
    </submittedName>
</protein>
<comment type="cofactor">
    <cofactor evidence="3">
        <name>Zn(2+)</name>
        <dbReference type="ChEBI" id="CHEBI:29105"/>
    </cofactor>
    <text evidence="3">Binds 1 divalent metal cation per subunit.</text>
</comment>
<dbReference type="KEGG" id="fer:FNB15_12665"/>
<evidence type="ECO:0000256" key="1">
    <source>
        <dbReference type="ARBA" id="ARBA00008853"/>
    </source>
</evidence>
<evidence type="ECO:0000256" key="2">
    <source>
        <dbReference type="PIRSR" id="PIRSR605511-1"/>
    </source>
</evidence>
<feature type="binding site" evidence="3">
    <location>
        <position position="144"/>
    </location>
    <ligand>
        <name>a divalent metal cation</name>
        <dbReference type="ChEBI" id="CHEBI:60240"/>
    </ligand>
</feature>
<evidence type="ECO:0000256" key="3">
    <source>
        <dbReference type="PIRSR" id="PIRSR605511-2"/>
    </source>
</evidence>
<dbReference type="InterPro" id="IPR011042">
    <property type="entry name" value="6-blade_b-propeller_TolB-like"/>
</dbReference>
<dbReference type="RefSeq" id="WP_144069051.1">
    <property type="nucleotide sequence ID" value="NZ_CP041636.1"/>
</dbReference>
<dbReference type="PRINTS" id="PR01790">
    <property type="entry name" value="SMP30FAMILY"/>
</dbReference>
<feature type="binding site" evidence="3">
    <location>
        <position position="116"/>
    </location>
    <ligand>
        <name>substrate</name>
    </ligand>
</feature>
<dbReference type="EMBL" id="CP041636">
    <property type="protein sequence ID" value="QDO98070.1"/>
    <property type="molecule type" value="Genomic_DNA"/>
</dbReference>
<keyword evidence="3" id="KW-0479">Metal-binding</keyword>
<feature type="active site" description="Proton donor/acceptor" evidence="2">
    <location>
        <position position="194"/>
    </location>
</feature>
<comment type="similarity">
    <text evidence="1">Belongs to the SMP-30/CGR1 family.</text>
</comment>
<proteinExistence type="inferred from homology"/>
<name>A0A516H3A7_9PROT</name>
<reference evidence="5 6" key="1">
    <citation type="submission" date="2019-07" db="EMBL/GenBank/DDBJ databases">
        <title>Genome sequencing for Ferrovibrio sp. K5.</title>
        <authorList>
            <person name="Park S.-J."/>
        </authorList>
    </citation>
    <scope>NUCLEOTIDE SEQUENCE [LARGE SCALE GENOMIC DNA]</scope>
    <source>
        <strain evidence="5 6">K5</strain>
    </source>
</reference>
<dbReference type="SUPFAM" id="SSF63829">
    <property type="entry name" value="Calcium-dependent phosphotriesterase"/>
    <property type="match status" value="1"/>
</dbReference>
<sequence length="289" mass="31664">MDATCILDGKFALAESPVWSASDQKLWFADIHAPNLHRFDPATQKLETWNMPSALGSLAPTRGHELLLARRDGIWLFDPVSESETLLATSPLEDARFNDGRCDRQGRFWVGGMTDDRQPDTALYRLEGGRVLRQGLVGAIAISNGLAWSPDGATMYHADTPTMCVWAYDYDVKTAAISNRRLFLDLRETAERPDGATVDSAGNYWVALYGAGRVVQVSPEGKRLRDVRLPANATTMPCFGGPDFKTLYITTARQRHTPEDLAKTPLAGGIFAIPVEIPGLPEVPFTSGA</sequence>
<dbReference type="InterPro" id="IPR005511">
    <property type="entry name" value="SMP-30"/>
</dbReference>
<dbReference type="OrthoDB" id="2633250at2"/>
<accession>A0A516H3A7</accession>
<feature type="domain" description="SMP-30/Gluconolactonase/LRE-like region" evidence="4">
    <location>
        <begin position="13"/>
        <end position="253"/>
    </location>
</feature>
<feature type="binding site" evidence="3">
    <location>
        <position position="194"/>
    </location>
    <ligand>
        <name>a divalent metal cation</name>
        <dbReference type="ChEBI" id="CHEBI:60240"/>
    </ligand>
</feature>
<feature type="binding site" evidence="3">
    <location>
        <position position="15"/>
    </location>
    <ligand>
        <name>a divalent metal cation</name>
        <dbReference type="ChEBI" id="CHEBI:60240"/>
    </ligand>
</feature>
<keyword evidence="6" id="KW-1185">Reference proteome</keyword>
<evidence type="ECO:0000313" key="6">
    <source>
        <dbReference type="Proteomes" id="UP000317496"/>
    </source>
</evidence>
<dbReference type="Pfam" id="PF08450">
    <property type="entry name" value="SGL"/>
    <property type="match status" value="1"/>
</dbReference>
<gene>
    <name evidence="5" type="ORF">FNB15_12665</name>
</gene>
<dbReference type="GO" id="GO:0019853">
    <property type="term" value="P:L-ascorbic acid biosynthetic process"/>
    <property type="evidence" value="ECO:0007669"/>
    <property type="project" value="TreeGrafter"/>
</dbReference>
<dbReference type="PANTHER" id="PTHR10907:SF47">
    <property type="entry name" value="REGUCALCIN"/>
    <property type="match status" value="1"/>
</dbReference>
<dbReference type="GO" id="GO:0005509">
    <property type="term" value="F:calcium ion binding"/>
    <property type="evidence" value="ECO:0007669"/>
    <property type="project" value="TreeGrafter"/>
</dbReference>
<organism evidence="5 6">
    <name type="scientific">Ferrovibrio terrae</name>
    <dbReference type="NCBI Taxonomy" id="2594003"/>
    <lineage>
        <taxon>Bacteria</taxon>
        <taxon>Pseudomonadati</taxon>
        <taxon>Pseudomonadota</taxon>
        <taxon>Alphaproteobacteria</taxon>
        <taxon>Rhodospirillales</taxon>
        <taxon>Rhodospirillaceae</taxon>
        <taxon>Ferrovibrio</taxon>
    </lineage>
</organism>
<dbReference type="GO" id="GO:0004341">
    <property type="term" value="F:gluconolactonase activity"/>
    <property type="evidence" value="ECO:0007669"/>
    <property type="project" value="TreeGrafter"/>
</dbReference>
<dbReference type="Gene3D" id="2.120.10.30">
    <property type="entry name" value="TolB, C-terminal domain"/>
    <property type="match status" value="1"/>
</dbReference>
<feature type="binding site" evidence="3">
    <location>
        <position position="96"/>
    </location>
    <ligand>
        <name>substrate</name>
    </ligand>
</feature>
<dbReference type="InterPro" id="IPR013658">
    <property type="entry name" value="SGL"/>
</dbReference>